<comment type="similarity">
    <text evidence="1">Belongs to the complex I NDUFA12 subunit family.</text>
</comment>
<sequence>MDQIAKKYPLWKRVLHKFQARREIPFRRRFFVGYDLHGNTYWEFTPDGNMRRLRRKLEPWRETLFKVDHFSTVPPKWLQWLRRTREMPPTLQELIDDKIRQQRIKLLAQQADQKWLMKKARLEQEQQLKFQAELGRVETEKAELERQNAQNMAQYEEAATGAEDPYAAAAESAGKDPIVSANIKPRK</sequence>
<dbReference type="OrthoDB" id="10255576at2759"/>
<dbReference type="GO" id="GO:0005739">
    <property type="term" value="C:mitochondrion"/>
    <property type="evidence" value="ECO:0007669"/>
    <property type="project" value="TreeGrafter"/>
</dbReference>
<dbReference type="Pfam" id="PF05071">
    <property type="entry name" value="NDUFA12"/>
    <property type="match status" value="1"/>
</dbReference>
<evidence type="ECO:0000256" key="2">
    <source>
        <dbReference type="SAM" id="MobiDB-lite"/>
    </source>
</evidence>
<dbReference type="GO" id="GO:0045271">
    <property type="term" value="C:respiratory chain complex I"/>
    <property type="evidence" value="ECO:0007669"/>
    <property type="project" value="InterPro"/>
</dbReference>
<evidence type="ECO:0008006" key="5">
    <source>
        <dbReference type="Google" id="ProtNLM"/>
    </source>
</evidence>
<feature type="compositionally biased region" description="Low complexity" evidence="2">
    <location>
        <begin position="157"/>
        <end position="172"/>
    </location>
</feature>
<name>A0A4P9ZHL4_9ASCO</name>
<dbReference type="GO" id="GO:0032981">
    <property type="term" value="P:mitochondrial respiratory chain complex I assembly"/>
    <property type="evidence" value="ECO:0007669"/>
    <property type="project" value="TreeGrafter"/>
</dbReference>
<dbReference type="Proteomes" id="UP000268321">
    <property type="component" value="Unassembled WGS sequence"/>
</dbReference>
<evidence type="ECO:0000313" key="4">
    <source>
        <dbReference type="Proteomes" id="UP000268321"/>
    </source>
</evidence>
<dbReference type="AlphaFoldDB" id="A0A4P9ZHL4"/>
<dbReference type="EMBL" id="ML004431">
    <property type="protein sequence ID" value="RKP32463.1"/>
    <property type="molecule type" value="Genomic_DNA"/>
</dbReference>
<keyword evidence="4" id="KW-1185">Reference proteome</keyword>
<proteinExistence type="inferred from homology"/>
<evidence type="ECO:0000256" key="1">
    <source>
        <dbReference type="ARBA" id="ARBA00007355"/>
    </source>
</evidence>
<feature type="region of interest" description="Disordered" evidence="2">
    <location>
        <begin position="151"/>
        <end position="187"/>
    </location>
</feature>
<dbReference type="PANTHER" id="PTHR32470:SF2">
    <property type="entry name" value="NADH DEHYDROGENASE [UBIQUINONE] 1 ALPHA SUBCOMPLEX ASSEMBLY FACTOR 2"/>
    <property type="match status" value="1"/>
</dbReference>
<dbReference type="InterPro" id="IPR007763">
    <property type="entry name" value="NDUFA12"/>
</dbReference>
<evidence type="ECO:0000313" key="3">
    <source>
        <dbReference type="EMBL" id="RKP32463.1"/>
    </source>
</evidence>
<dbReference type="PANTHER" id="PTHR32470">
    <property type="entry name" value="ADH DEHYDROGENASE [UBIQUINONE] 1 ALPHA SUBCOMPLEX ASSEMBLY FACTOR 2"/>
    <property type="match status" value="1"/>
</dbReference>
<protein>
    <recommendedName>
        <fullName evidence="5">NADH dehydrogenase [ubiquinone] 1 alpha subcomplex subunit</fullName>
    </recommendedName>
</protein>
<dbReference type="InterPro" id="IPR052618">
    <property type="entry name" value="ComplexI_NDUFA12"/>
</dbReference>
<accession>A0A4P9ZHL4</accession>
<reference evidence="4" key="1">
    <citation type="journal article" date="2018" name="Nat. Microbiol.">
        <title>Leveraging single-cell genomics to expand the fungal tree of life.</title>
        <authorList>
            <person name="Ahrendt S.R."/>
            <person name="Quandt C.A."/>
            <person name="Ciobanu D."/>
            <person name="Clum A."/>
            <person name="Salamov A."/>
            <person name="Andreopoulos B."/>
            <person name="Cheng J.F."/>
            <person name="Woyke T."/>
            <person name="Pelin A."/>
            <person name="Henrissat B."/>
            <person name="Reynolds N.K."/>
            <person name="Benny G.L."/>
            <person name="Smith M.E."/>
            <person name="James T.Y."/>
            <person name="Grigoriev I.V."/>
        </authorList>
    </citation>
    <scope>NUCLEOTIDE SEQUENCE [LARGE SCALE GENOMIC DNA]</scope>
    <source>
        <strain evidence="4">Baker2002</strain>
    </source>
</reference>
<organism evidence="3 4">
    <name type="scientific">Metschnikowia bicuspidata</name>
    <dbReference type="NCBI Taxonomy" id="27322"/>
    <lineage>
        <taxon>Eukaryota</taxon>
        <taxon>Fungi</taxon>
        <taxon>Dikarya</taxon>
        <taxon>Ascomycota</taxon>
        <taxon>Saccharomycotina</taxon>
        <taxon>Pichiomycetes</taxon>
        <taxon>Metschnikowiaceae</taxon>
        <taxon>Metschnikowia</taxon>
    </lineage>
</organism>
<gene>
    <name evidence="3" type="ORF">METBISCDRAFT_25696</name>
</gene>